<feature type="transmembrane region" description="Helical" evidence="8">
    <location>
        <begin position="247"/>
        <end position="267"/>
    </location>
</feature>
<comment type="subcellular location">
    <subcellularLocation>
        <location evidence="8">Cell membrane</location>
        <topology evidence="8">Multi-pass membrane protein</topology>
    </subcellularLocation>
    <subcellularLocation>
        <location evidence="1">Membrane</location>
        <topology evidence="1">Multi-pass membrane protein</topology>
    </subcellularLocation>
</comment>
<name>A0A0B0EHP8_9BACT</name>
<feature type="transmembrane region" description="Helical" evidence="8">
    <location>
        <begin position="89"/>
        <end position="114"/>
    </location>
</feature>
<dbReference type="EMBL" id="JRYO01000152">
    <property type="protein sequence ID" value="KHE92094.1"/>
    <property type="molecule type" value="Genomic_DNA"/>
</dbReference>
<comment type="similarity">
    <text evidence="2 8">Belongs to the ammonia transporter channel (TC 1.A.11.2) family.</text>
</comment>
<gene>
    <name evidence="10" type="ORF">SCABRO_02145</name>
</gene>
<keyword evidence="6 8" id="KW-0472">Membrane</keyword>
<dbReference type="GO" id="GO:0097272">
    <property type="term" value="P:ammonium homeostasis"/>
    <property type="evidence" value="ECO:0007669"/>
    <property type="project" value="TreeGrafter"/>
</dbReference>
<dbReference type="AlphaFoldDB" id="A0A0B0EHP8"/>
<dbReference type="InterPro" id="IPR018047">
    <property type="entry name" value="Ammonium_transpt_CS"/>
</dbReference>
<evidence type="ECO:0000256" key="8">
    <source>
        <dbReference type="RuleBase" id="RU362002"/>
    </source>
</evidence>
<feature type="transmembrane region" description="Helical" evidence="8">
    <location>
        <begin position="208"/>
        <end position="227"/>
    </location>
</feature>
<dbReference type="GO" id="GO:0008519">
    <property type="term" value="F:ammonium channel activity"/>
    <property type="evidence" value="ECO:0007669"/>
    <property type="project" value="InterPro"/>
</dbReference>
<dbReference type="Pfam" id="PF00909">
    <property type="entry name" value="Ammonium_transp"/>
    <property type="match status" value="1"/>
</dbReference>
<accession>A0A0B0EHP8</accession>
<evidence type="ECO:0000256" key="4">
    <source>
        <dbReference type="ARBA" id="ARBA00022692"/>
    </source>
</evidence>
<evidence type="ECO:0000256" key="5">
    <source>
        <dbReference type="ARBA" id="ARBA00022989"/>
    </source>
</evidence>
<evidence type="ECO:0000256" key="2">
    <source>
        <dbReference type="ARBA" id="ARBA00005887"/>
    </source>
</evidence>
<dbReference type="GO" id="GO:0005886">
    <property type="term" value="C:plasma membrane"/>
    <property type="evidence" value="ECO:0007669"/>
    <property type="project" value="UniProtKB-SubCell"/>
</dbReference>
<protein>
    <recommendedName>
        <fullName evidence="8">Ammonium transporter</fullName>
    </recommendedName>
</protein>
<evidence type="ECO:0000313" key="11">
    <source>
        <dbReference type="Proteomes" id="UP000030652"/>
    </source>
</evidence>
<evidence type="ECO:0000256" key="3">
    <source>
        <dbReference type="ARBA" id="ARBA00022448"/>
    </source>
</evidence>
<keyword evidence="5 8" id="KW-1133">Transmembrane helix</keyword>
<evidence type="ECO:0000259" key="9">
    <source>
        <dbReference type="Pfam" id="PF00909"/>
    </source>
</evidence>
<dbReference type="InterPro" id="IPR024041">
    <property type="entry name" value="NH4_transpt_AmtB-like_dom"/>
</dbReference>
<dbReference type="PANTHER" id="PTHR11730:SF6">
    <property type="entry name" value="AMMONIUM TRANSPORTER"/>
    <property type="match status" value="1"/>
</dbReference>
<keyword evidence="3 8" id="KW-0813">Transport</keyword>
<dbReference type="eggNOG" id="COG0004">
    <property type="taxonomic scope" value="Bacteria"/>
</dbReference>
<evidence type="ECO:0000256" key="1">
    <source>
        <dbReference type="ARBA" id="ARBA00004141"/>
    </source>
</evidence>
<reference evidence="10 11" key="1">
    <citation type="submission" date="2014-10" db="EMBL/GenBank/DDBJ databases">
        <title>Draft genome of anammox bacterium scalindua brodae, obtained using differential coverage binning of sequence data from two enrichment reactors.</title>
        <authorList>
            <person name="Speth D.R."/>
            <person name="Russ L."/>
            <person name="Kartal B."/>
            <person name="Op den Camp H.J."/>
            <person name="Dutilh B.E."/>
            <person name="Jetten M.S."/>
        </authorList>
    </citation>
    <scope>NUCLEOTIDE SEQUENCE [LARGE SCALE GENOMIC DNA]</scope>
    <source>
        <strain evidence="10">RU1</strain>
    </source>
</reference>
<feature type="transmembrane region" description="Helical" evidence="8">
    <location>
        <begin position="39"/>
        <end position="58"/>
    </location>
</feature>
<feature type="domain" description="Ammonium transporter AmtB-like" evidence="9">
    <location>
        <begin position="90"/>
        <end position="492"/>
    </location>
</feature>
<feature type="transmembrane region" description="Helical" evidence="8">
    <location>
        <begin position="349"/>
        <end position="367"/>
    </location>
</feature>
<sequence>MARKYHHYFLTLYIFECLKSLVQIMISNKKNIFSLPWQITRWYIVAPVIMCCLLFAAFHTSVASDMASSYSVHSSEIRDIEGVKISIDLAWTLLCGFLVFNMQAGFAFLGAGFLQKKNTLNYLTMSFMDFCVGGLIFWAFGFALMFGGSYLAFGLDTGNTLVGYSGFFLSFGSFDYSTSKLWLFQMMFSAAACTIVAGAVAERIKFNTHIICSAVLCGIIYPVYGHWVWGGGWLANLPFGSGMKDFAGSGVVHGIGGLTALVAAWMIGPRFGKYNPDGTPNMFHGHNLSFVVLGTLFLLFGWFGFNAGSTLGSTDFRVSIIAANTFLAACTGGVALMYITYFDTGKFDIVMTCNGTLAGCVAITASGAYVSHWAAVAIGFIAVIILRESLHFVEIRLRIDDPVGAISVHGANGLWGLLSVGIFADGSYHGVKGLITGSGWQLLSQFIGCAVLITWTFSFGYILFYILKKTIGLRVPVNEENTGIDVYEHGISCYPGFN</sequence>
<dbReference type="PANTHER" id="PTHR11730">
    <property type="entry name" value="AMMONIUM TRANSPORTER"/>
    <property type="match status" value="1"/>
</dbReference>
<feature type="transmembrane region" description="Helical" evidence="8">
    <location>
        <begin position="181"/>
        <end position="201"/>
    </location>
</feature>
<comment type="caution">
    <text evidence="10">The sequence shown here is derived from an EMBL/GenBank/DDBJ whole genome shotgun (WGS) entry which is preliminary data.</text>
</comment>
<evidence type="ECO:0000256" key="7">
    <source>
        <dbReference type="ARBA" id="ARBA00023177"/>
    </source>
</evidence>
<dbReference type="InterPro" id="IPR029020">
    <property type="entry name" value="Ammonium/urea_transptr"/>
</dbReference>
<dbReference type="SUPFAM" id="SSF111352">
    <property type="entry name" value="Ammonium transporter"/>
    <property type="match status" value="1"/>
</dbReference>
<dbReference type="Proteomes" id="UP000030652">
    <property type="component" value="Unassembled WGS sequence"/>
</dbReference>
<dbReference type="NCBIfam" id="TIGR00836">
    <property type="entry name" value="amt"/>
    <property type="match status" value="1"/>
</dbReference>
<keyword evidence="7 8" id="KW-0924">Ammonia transport</keyword>
<feature type="transmembrane region" description="Helical" evidence="8">
    <location>
        <begin position="126"/>
        <end position="153"/>
    </location>
</feature>
<feature type="transmembrane region" description="Helical" evidence="8">
    <location>
        <begin position="373"/>
        <end position="390"/>
    </location>
</feature>
<dbReference type="InterPro" id="IPR001905">
    <property type="entry name" value="Ammonium_transpt"/>
</dbReference>
<feature type="transmembrane region" description="Helical" evidence="8">
    <location>
        <begin position="288"/>
        <end position="308"/>
    </location>
</feature>
<dbReference type="Gene3D" id="1.10.3430.10">
    <property type="entry name" value="Ammonium transporter AmtB like domains"/>
    <property type="match status" value="1"/>
</dbReference>
<dbReference type="PROSITE" id="PS01219">
    <property type="entry name" value="AMMONIUM_TRANSP"/>
    <property type="match status" value="1"/>
</dbReference>
<feature type="transmembrane region" description="Helical" evidence="8">
    <location>
        <begin position="320"/>
        <end position="342"/>
    </location>
</feature>
<feature type="transmembrane region" description="Helical" evidence="8">
    <location>
        <begin position="402"/>
        <end position="423"/>
    </location>
</feature>
<organism evidence="10 11">
    <name type="scientific">Candidatus Scalindua brodae</name>
    <dbReference type="NCBI Taxonomy" id="237368"/>
    <lineage>
        <taxon>Bacteria</taxon>
        <taxon>Pseudomonadati</taxon>
        <taxon>Planctomycetota</taxon>
        <taxon>Candidatus Brocadiia</taxon>
        <taxon>Candidatus Brocadiales</taxon>
        <taxon>Candidatus Scalinduaceae</taxon>
        <taxon>Candidatus Scalindua</taxon>
    </lineage>
</organism>
<feature type="transmembrane region" description="Helical" evidence="8">
    <location>
        <begin position="443"/>
        <end position="467"/>
    </location>
</feature>
<proteinExistence type="inferred from homology"/>
<dbReference type="PATRIC" id="fig|237368.3.peg.2316"/>
<keyword evidence="4 8" id="KW-0812">Transmembrane</keyword>
<evidence type="ECO:0000313" key="10">
    <source>
        <dbReference type="EMBL" id="KHE92094.1"/>
    </source>
</evidence>
<evidence type="ECO:0000256" key="6">
    <source>
        <dbReference type="ARBA" id="ARBA00023136"/>
    </source>
</evidence>